<gene>
    <name evidence="3" type="ORF">SGCZBJ_13265</name>
</gene>
<dbReference type="Gene3D" id="3.40.50.300">
    <property type="entry name" value="P-loop containing nucleotide triphosphate hydrolases"/>
    <property type="match status" value="1"/>
</dbReference>
<dbReference type="GO" id="GO:0016787">
    <property type="term" value="F:hydrolase activity"/>
    <property type="evidence" value="ECO:0007669"/>
    <property type="project" value="InterPro"/>
</dbReference>
<protein>
    <recommendedName>
        <fullName evidence="2">Helicase ATP-binding domain-containing protein</fullName>
    </recommendedName>
</protein>
<dbReference type="InterPro" id="IPR050742">
    <property type="entry name" value="Helicase_Restrict-Modif_Enz"/>
</dbReference>
<dbReference type="GO" id="GO:0003677">
    <property type="term" value="F:DNA binding"/>
    <property type="evidence" value="ECO:0007669"/>
    <property type="project" value="InterPro"/>
</dbReference>
<dbReference type="EMBL" id="PJRS01000022">
    <property type="protein sequence ID" value="PLR25192.1"/>
    <property type="molecule type" value="Genomic_DNA"/>
</dbReference>
<dbReference type="InterPro" id="IPR014001">
    <property type="entry name" value="Helicase_ATP-bd"/>
</dbReference>
<comment type="caution">
    <text evidence="3">The sequence shown here is derived from an EMBL/GenBank/DDBJ whole genome shotgun (WGS) entry which is preliminary data.</text>
</comment>
<evidence type="ECO:0000313" key="3">
    <source>
        <dbReference type="EMBL" id="PLR25192.1"/>
    </source>
</evidence>
<dbReference type="GO" id="GO:0005524">
    <property type="term" value="F:ATP binding"/>
    <property type="evidence" value="ECO:0007669"/>
    <property type="project" value="InterPro"/>
</dbReference>
<evidence type="ECO:0000313" key="4">
    <source>
        <dbReference type="Proteomes" id="UP000234479"/>
    </source>
</evidence>
<dbReference type="PANTHER" id="PTHR47396:SF1">
    <property type="entry name" value="ATP-DEPENDENT HELICASE IRC3-RELATED"/>
    <property type="match status" value="1"/>
</dbReference>
<sequence length="425" mass="46002">MPRPGEPRHRRRQPQPCGPGDRSGAMILTDEQKGVVRALREASAADFATLVALAGLDPRRDFRHANLRGVDFGAADLAGFDFTGADLTGADLSRARTAGAVFGDAGLDEDVSAELRPYQRQAVEAVIERLRKGGDRAAVSMPLGTGKSGVVVALMERLAAEPDCRGVLVVAPNRVVVRQLMRRFSSLGYPTERAIFCSVVEFAELTGDDLSAFSHVVYMDVEPDRYGTAGISLKQIVVYSPSVVKWVNLAPEPAFVDSIVFGYEVADAIADGYLAPIERVSEHIAPDVGAWSEALTTCMRRFFLDIASDGAFLGKSVILCDEQQSPDEVVSHCRAVLEDLHFENLVSVSAAPFVRGEVEHSDHELAVRVYSWKRLIEDNMFGVANVAVLSSQAPGHLSRDWSVPVAAVGRRGTARVYDYTGALSD</sequence>
<feature type="region of interest" description="Disordered" evidence="1">
    <location>
        <begin position="1"/>
        <end position="25"/>
    </location>
</feature>
<dbReference type="PANTHER" id="PTHR47396">
    <property type="entry name" value="TYPE I RESTRICTION ENZYME ECOKI R PROTEIN"/>
    <property type="match status" value="1"/>
</dbReference>
<dbReference type="SUPFAM" id="SSF141571">
    <property type="entry name" value="Pentapeptide repeat-like"/>
    <property type="match status" value="1"/>
</dbReference>
<accession>A0A2N5DGL2</accession>
<keyword evidence="4" id="KW-1185">Reference proteome</keyword>
<dbReference type="Pfam" id="PF00805">
    <property type="entry name" value="Pentapeptide"/>
    <property type="match status" value="1"/>
</dbReference>
<dbReference type="SUPFAM" id="SSF52540">
    <property type="entry name" value="P-loop containing nucleoside triphosphate hydrolases"/>
    <property type="match status" value="1"/>
</dbReference>
<dbReference type="Gene3D" id="2.160.20.80">
    <property type="entry name" value="E3 ubiquitin-protein ligase SopA"/>
    <property type="match status" value="1"/>
</dbReference>
<evidence type="ECO:0000259" key="2">
    <source>
        <dbReference type="SMART" id="SM00487"/>
    </source>
</evidence>
<name>A0A2N5DGL2_9CAUL</name>
<dbReference type="Pfam" id="PF04851">
    <property type="entry name" value="ResIII"/>
    <property type="match status" value="1"/>
</dbReference>
<organism evidence="3 4">
    <name type="scientific">Caulobacter zeae</name>
    <dbReference type="NCBI Taxonomy" id="2055137"/>
    <lineage>
        <taxon>Bacteria</taxon>
        <taxon>Pseudomonadati</taxon>
        <taxon>Pseudomonadota</taxon>
        <taxon>Alphaproteobacteria</taxon>
        <taxon>Caulobacterales</taxon>
        <taxon>Caulobacteraceae</taxon>
        <taxon>Caulobacter</taxon>
    </lineage>
</organism>
<dbReference type="OrthoDB" id="7857029at2"/>
<dbReference type="InterPro" id="IPR027417">
    <property type="entry name" value="P-loop_NTPase"/>
</dbReference>
<dbReference type="Proteomes" id="UP000234479">
    <property type="component" value="Unassembled WGS sequence"/>
</dbReference>
<proteinExistence type="predicted"/>
<evidence type="ECO:0000256" key="1">
    <source>
        <dbReference type="SAM" id="MobiDB-lite"/>
    </source>
</evidence>
<feature type="domain" description="Helicase ATP-binding" evidence="2">
    <location>
        <begin position="111"/>
        <end position="379"/>
    </location>
</feature>
<reference evidence="3 4" key="1">
    <citation type="submission" date="2017-12" db="EMBL/GenBank/DDBJ databases">
        <title>The genome sequence of Caulobacter sp. 410.</title>
        <authorList>
            <person name="Gao J."/>
            <person name="Mao X."/>
            <person name="Sun J."/>
        </authorList>
    </citation>
    <scope>NUCLEOTIDE SEQUENCE [LARGE SCALE GENOMIC DNA]</scope>
    <source>
        <strain evidence="3 4">410</strain>
    </source>
</reference>
<dbReference type="AlphaFoldDB" id="A0A2N5DGL2"/>
<dbReference type="GO" id="GO:0005829">
    <property type="term" value="C:cytosol"/>
    <property type="evidence" value="ECO:0007669"/>
    <property type="project" value="TreeGrafter"/>
</dbReference>
<dbReference type="InterPro" id="IPR006935">
    <property type="entry name" value="Helicase/UvrB_N"/>
</dbReference>
<dbReference type="InterPro" id="IPR001646">
    <property type="entry name" value="5peptide_repeat"/>
</dbReference>
<dbReference type="SMART" id="SM00487">
    <property type="entry name" value="DEXDc"/>
    <property type="match status" value="1"/>
</dbReference>